<name>A0ABS2HKQ1_9VIBR</name>
<dbReference type="Pfam" id="PF07208">
    <property type="entry name" value="DUF1414"/>
    <property type="match status" value="1"/>
</dbReference>
<evidence type="ECO:0000256" key="1">
    <source>
        <dbReference type="HAMAP-Rule" id="MF_00816"/>
    </source>
</evidence>
<accession>A0ABS2HKQ1</accession>
<dbReference type="InterPro" id="IPR009857">
    <property type="entry name" value="UPF0352"/>
</dbReference>
<sequence>MPITSKYSDKEIETILTEMTDVLKKHNVKTDMAIMLIGNMATNVLNHNVPASQRKMIAQSFADALLASVND</sequence>
<dbReference type="HAMAP" id="MF_00816">
    <property type="entry name" value="UPF0352"/>
    <property type="match status" value="1"/>
</dbReference>
<dbReference type="PIRSF" id="PIRSF006188">
    <property type="entry name" value="UCP006188"/>
    <property type="match status" value="1"/>
</dbReference>
<dbReference type="Gene3D" id="1.10.3390.10">
    <property type="entry name" value="YejL-like"/>
    <property type="match status" value="1"/>
</dbReference>
<keyword evidence="3" id="KW-1185">Reference proteome</keyword>
<dbReference type="RefSeq" id="WP_205158255.1">
    <property type="nucleotide sequence ID" value="NZ_JAFEUM010000003.1"/>
</dbReference>
<dbReference type="SUPFAM" id="SSF158651">
    <property type="entry name" value="YejL-like"/>
    <property type="match status" value="1"/>
</dbReference>
<gene>
    <name evidence="2" type="ORF">JQC93_09765</name>
</gene>
<evidence type="ECO:0000313" key="2">
    <source>
        <dbReference type="EMBL" id="MBM7036692.1"/>
    </source>
</evidence>
<organism evidence="2 3">
    <name type="scientific">Vibrio ulleungensis</name>
    <dbReference type="NCBI Taxonomy" id="2807619"/>
    <lineage>
        <taxon>Bacteria</taxon>
        <taxon>Pseudomonadati</taxon>
        <taxon>Pseudomonadota</taxon>
        <taxon>Gammaproteobacteria</taxon>
        <taxon>Vibrionales</taxon>
        <taxon>Vibrionaceae</taxon>
        <taxon>Vibrio</taxon>
    </lineage>
</organism>
<reference evidence="2 3" key="1">
    <citation type="submission" date="2021-02" db="EMBL/GenBank/DDBJ databases">
        <authorList>
            <person name="Park J.-S."/>
        </authorList>
    </citation>
    <scope>NUCLEOTIDE SEQUENCE [LARGE SCALE GENOMIC DNA]</scope>
    <source>
        <strain evidence="2 3">188UL20-2</strain>
    </source>
</reference>
<protein>
    <recommendedName>
        <fullName evidence="1">UPF0352 protein JQC93_09765</fullName>
    </recommendedName>
</protein>
<comment type="caution">
    <text evidence="2">The sequence shown here is derived from an EMBL/GenBank/DDBJ whole genome shotgun (WGS) entry which is preliminary data.</text>
</comment>
<comment type="similarity">
    <text evidence="1">Belongs to the UPF0352 family.</text>
</comment>
<proteinExistence type="inferred from homology"/>
<evidence type="ECO:0000313" key="3">
    <source>
        <dbReference type="Proteomes" id="UP000809621"/>
    </source>
</evidence>
<dbReference type="InterPro" id="IPR023202">
    <property type="entry name" value="YejL_sf"/>
</dbReference>
<dbReference type="NCBIfam" id="NF010242">
    <property type="entry name" value="PRK13689.1"/>
    <property type="match status" value="1"/>
</dbReference>
<dbReference type="EMBL" id="JAFEUM010000003">
    <property type="protein sequence ID" value="MBM7036692.1"/>
    <property type="molecule type" value="Genomic_DNA"/>
</dbReference>
<dbReference type="Proteomes" id="UP000809621">
    <property type="component" value="Unassembled WGS sequence"/>
</dbReference>